<accession>A0A1G2BJ20</accession>
<proteinExistence type="inferred from homology"/>
<evidence type="ECO:0000313" key="2">
    <source>
        <dbReference type="EMBL" id="OGY89092.1"/>
    </source>
</evidence>
<protein>
    <recommendedName>
        <fullName evidence="4">Antitoxin</fullName>
    </recommendedName>
</protein>
<dbReference type="EMBL" id="MHKL01000027">
    <property type="protein sequence ID" value="OGY89092.1"/>
    <property type="molecule type" value="Genomic_DNA"/>
</dbReference>
<dbReference type="SUPFAM" id="SSF143120">
    <property type="entry name" value="YefM-like"/>
    <property type="match status" value="1"/>
</dbReference>
<organism evidence="2 3">
    <name type="scientific">Candidatus Komeilibacteria bacterium RIFCSPLOWO2_01_FULL_45_10</name>
    <dbReference type="NCBI Taxonomy" id="1798550"/>
    <lineage>
        <taxon>Bacteria</taxon>
        <taxon>Candidatus Komeiliibacteriota</taxon>
    </lineage>
</organism>
<dbReference type="AlphaFoldDB" id="A0A1G2BJ20"/>
<reference evidence="2 3" key="1">
    <citation type="journal article" date="2016" name="Nat. Commun.">
        <title>Thousands of microbial genomes shed light on interconnected biogeochemical processes in an aquifer system.</title>
        <authorList>
            <person name="Anantharaman K."/>
            <person name="Brown C.T."/>
            <person name="Hug L.A."/>
            <person name="Sharon I."/>
            <person name="Castelle C.J."/>
            <person name="Probst A.J."/>
            <person name="Thomas B.C."/>
            <person name="Singh A."/>
            <person name="Wilkins M.J."/>
            <person name="Karaoz U."/>
            <person name="Brodie E.L."/>
            <person name="Williams K.H."/>
            <person name="Hubbard S.S."/>
            <person name="Banfield J.F."/>
        </authorList>
    </citation>
    <scope>NUCLEOTIDE SEQUENCE [LARGE SCALE GENOMIC DNA]</scope>
</reference>
<dbReference type="InterPro" id="IPR036165">
    <property type="entry name" value="YefM-like_sf"/>
</dbReference>
<evidence type="ECO:0000256" key="1">
    <source>
        <dbReference type="ARBA" id="ARBA00009981"/>
    </source>
</evidence>
<evidence type="ECO:0008006" key="4">
    <source>
        <dbReference type="Google" id="ProtNLM"/>
    </source>
</evidence>
<dbReference type="Proteomes" id="UP000178849">
    <property type="component" value="Unassembled WGS sequence"/>
</dbReference>
<comment type="similarity">
    <text evidence="1">Belongs to the phD/YefM antitoxin family.</text>
</comment>
<dbReference type="STRING" id="1798550.A2927_01750"/>
<sequence>MERIREVIDLIELTGDKCVILHQEKSAYVVMKMEDYRALVQKQREMERSGGFSRPLANIQEFEVPRLSKEEDFYYPEPLI</sequence>
<evidence type="ECO:0000313" key="3">
    <source>
        <dbReference type="Proteomes" id="UP000178849"/>
    </source>
</evidence>
<gene>
    <name evidence="2" type="ORF">A2927_01750</name>
</gene>
<comment type="caution">
    <text evidence="2">The sequence shown here is derived from an EMBL/GenBank/DDBJ whole genome shotgun (WGS) entry which is preliminary data.</text>
</comment>
<name>A0A1G2BJ20_9BACT</name>